<dbReference type="InterPro" id="IPR040999">
    <property type="entry name" value="Mak_N_cap"/>
</dbReference>
<evidence type="ECO:0000313" key="7">
    <source>
        <dbReference type="Proteomes" id="UP001596223"/>
    </source>
</evidence>
<proteinExistence type="predicted"/>
<evidence type="ECO:0000256" key="4">
    <source>
        <dbReference type="ARBA" id="ARBA00022840"/>
    </source>
</evidence>
<keyword evidence="4" id="KW-0067">ATP-binding</keyword>
<comment type="caution">
    <text evidence="6">The sequence shown here is derived from an EMBL/GenBank/DDBJ whole genome shotgun (WGS) entry which is preliminary data.</text>
</comment>
<gene>
    <name evidence="6" type="ORF">ACFP3H_04415</name>
</gene>
<evidence type="ECO:0000256" key="3">
    <source>
        <dbReference type="ARBA" id="ARBA00022777"/>
    </source>
</evidence>
<evidence type="ECO:0000313" key="6">
    <source>
        <dbReference type="EMBL" id="MFC6010283.1"/>
    </source>
</evidence>
<dbReference type="RefSeq" id="WP_378599981.1">
    <property type="nucleotide sequence ID" value="NZ_JBHSQN010000002.1"/>
</dbReference>
<accession>A0ABW1JNJ2</accession>
<feature type="domain" description="Maltokinase N-terminal cap" evidence="5">
    <location>
        <begin position="20"/>
        <end position="101"/>
    </location>
</feature>
<evidence type="ECO:0000256" key="2">
    <source>
        <dbReference type="ARBA" id="ARBA00022741"/>
    </source>
</evidence>
<keyword evidence="2" id="KW-0547">Nucleotide-binding</keyword>
<reference evidence="7" key="1">
    <citation type="journal article" date="2019" name="Int. J. Syst. Evol. Microbiol.">
        <title>The Global Catalogue of Microorganisms (GCM) 10K type strain sequencing project: providing services to taxonomists for standard genome sequencing and annotation.</title>
        <authorList>
            <consortium name="The Broad Institute Genomics Platform"/>
            <consortium name="The Broad Institute Genome Sequencing Center for Infectious Disease"/>
            <person name="Wu L."/>
            <person name="Ma J."/>
        </authorList>
    </citation>
    <scope>NUCLEOTIDE SEQUENCE [LARGE SCALE GENOMIC DNA]</scope>
    <source>
        <strain evidence="7">CCUG 36956</strain>
    </source>
</reference>
<name>A0ABW1JNJ2_9NOCA</name>
<sequence length="197" mass="20436">MAVIHRTTVTPSKLDLLTTWLPSRPWYRGSAPRLRKAGGFRIDDPAGAVGIEFLLVVDESDGVLYQVPLTYRGAPLAEAVLVGTAEHGVLGRRWIYDATSDPVAIGAVADLLTGRTVAQAQNDSDTVDSTVVVTGVGAALLAGELGVAVDDSAHTAVALGSTVVRFHRVPVVTRLDCVGSIVAPADSGSVVELVTVG</sequence>
<keyword evidence="3" id="KW-0418">Kinase</keyword>
<dbReference type="Pfam" id="PF18085">
    <property type="entry name" value="Mak_N_cap"/>
    <property type="match status" value="1"/>
</dbReference>
<dbReference type="Proteomes" id="UP001596223">
    <property type="component" value="Unassembled WGS sequence"/>
</dbReference>
<keyword evidence="7" id="KW-1185">Reference proteome</keyword>
<organism evidence="6 7">
    <name type="scientific">Nocardia lasii</name>
    <dbReference type="NCBI Taxonomy" id="1616107"/>
    <lineage>
        <taxon>Bacteria</taxon>
        <taxon>Bacillati</taxon>
        <taxon>Actinomycetota</taxon>
        <taxon>Actinomycetes</taxon>
        <taxon>Mycobacteriales</taxon>
        <taxon>Nocardiaceae</taxon>
        <taxon>Nocardia</taxon>
    </lineage>
</organism>
<evidence type="ECO:0000259" key="5">
    <source>
        <dbReference type="Pfam" id="PF18085"/>
    </source>
</evidence>
<evidence type="ECO:0000256" key="1">
    <source>
        <dbReference type="ARBA" id="ARBA00022679"/>
    </source>
</evidence>
<keyword evidence="1" id="KW-0808">Transferase</keyword>
<protein>
    <submittedName>
        <fullName evidence="6">1,4-alpha-glucan branching protein</fullName>
    </submittedName>
</protein>
<dbReference type="EMBL" id="JBHSQN010000002">
    <property type="protein sequence ID" value="MFC6010283.1"/>
    <property type="molecule type" value="Genomic_DNA"/>
</dbReference>